<feature type="non-terminal residue" evidence="1">
    <location>
        <position position="83"/>
    </location>
</feature>
<sequence>MVYSISTTGAGLDLRIEVWSNTFVTQISRPCKRRPPQESQGIPRGLFHDEAVRNPRRIHQNEGIPILPGWSRKGLAISVASTL</sequence>
<protein>
    <submittedName>
        <fullName evidence="1">Uncharacterized protein</fullName>
    </submittedName>
</protein>
<proteinExistence type="predicted"/>
<organism evidence="1 2">
    <name type="scientific">Mucuna pruriens</name>
    <name type="common">Velvet bean</name>
    <name type="synonym">Dolichos pruriens</name>
    <dbReference type="NCBI Taxonomy" id="157652"/>
    <lineage>
        <taxon>Eukaryota</taxon>
        <taxon>Viridiplantae</taxon>
        <taxon>Streptophyta</taxon>
        <taxon>Embryophyta</taxon>
        <taxon>Tracheophyta</taxon>
        <taxon>Spermatophyta</taxon>
        <taxon>Magnoliopsida</taxon>
        <taxon>eudicotyledons</taxon>
        <taxon>Gunneridae</taxon>
        <taxon>Pentapetalae</taxon>
        <taxon>rosids</taxon>
        <taxon>fabids</taxon>
        <taxon>Fabales</taxon>
        <taxon>Fabaceae</taxon>
        <taxon>Papilionoideae</taxon>
        <taxon>50 kb inversion clade</taxon>
        <taxon>NPAAA clade</taxon>
        <taxon>indigoferoid/millettioid clade</taxon>
        <taxon>Phaseoleae</taxon>
        <taxon>Mucuna</taxon>
    </lineage>
</organism>
<dbReference type="Proteomes" id="UP000257109">
    <property type="component" value="Unassembled WGS sequence"/>
</dbReference>
<gene>
    <name evidence="1" type="ORF">CR513_21927</name>
</gene>
<accession>A0A371GYF6</accession>
<name>A0A371GYF6_MUCPR</name>
<dbReference type="AlphaFoldDB" id="A0A371GYF6"/>
<reference evidence="1" key="1">
    <citation type="submission" date="2018-05" db="EMBL/GenBank/DDBJ databases">
        <title>Draft genome of Mucuna pruriens seed.</title>
        <authorList>
            <person name="Nnadi N.E."/>
            <person name="Vos R."/>
            <person name="Hasami M.H."/>
            <person name="Devisetty U.K."/>
            <person name="Aguiy J.C."/>
        </authorList>
    </citation>
    <scope>NUCLEOTIDE SEQUENCE [LARGE SCALE GENOMIC DNA]</scope>
    <source>
        <strain evidence="1">JCA_2017</strain>
    </source>
</reference>
<keyword evidence="2" id="KW-1185">Reference proteome</keyword>
<comment type="caution">
    <text evidence="1">The sequence shown here is derived from an EMBL/GenBank/DDBJ whole genome shotgun (WGS) entry which is preliminary data.</text>
</comment>
<evidence type="ECO:0000313" key="2">
    <source>
        <dbReference type="Proteomes" id="UP000257109"/>
    </source>
</evidence>
<dbReference type="EMBL" id="QJKJ01004103">
    <property type="protein sequence ID" value="RDX95541.1"/>
    <property type="molecule type" value="Genomic_DNA"/>
</dbReference>
<evidence type="ECO:0000313" key="1">
    <source>
        <dbReference type="EMBL" id="RDX95541.1"/>
    </source>
</evidence>